<name>A0A444LGU5_9HYPH</name>
<comment type="caution">
    <text evidence="1">The sequence shown here is derived from an EMBL/GenBank/DDBJ whole genome shotgun (WGS) entry which is preliminary data.</text>
</comment>
<keyword evidence="2" id="KW-1185">Reference proteome</keyword>
<dbReference type="OrthoDB" id="7768569at2"/>
<evidence type="ECO:0000313" key="1">
    <source>
        <dbReference type="EMBL" id="RWX78256.1"/>
    </source>
</evidence>
<dbReference type="AlphaFoldDB" id="A0A444LGU5"/>
<accession>A0A444LGU5</accession>
<protein>
    <submittedName>
        <fullName evidence="1">Uncharacterized protein</fullName>
    </submittedName>
</protein>
<organism evidence="1 2">
    <name type="scientific">Neorhizobium lilium</name>
    <dbReference type="NCBI Taxonomy" id="2503024"/>
    <lineage>
        <taxon>Bacteria</taxon>
        <taxon>Pseudomonadati</taxon>
        <taxon>Pseudomonadota</taxon>
        <taxon>Alphaproteobacteria</taxon>
        <taxon>Hyphomicrobiales</taxon>
        <taxon>Rhizobiaceae</taxon>
        <taxon>Rhizobium/Agrobacterium group</taxon>
        <taxon>Neorhizobium</taxon>
    </lineage>
</organism>
<dbReference type="EMBL" id="SBIP01000002">
    <property type="protein sequence ID" value="RWX78256.1"/>
    <property type="molecule type" value="Genomic_DNA"/>
</dbReference>
<proteinExistence type="predicted"/>
<dbReference type="RefSeq" id="WP_128442234.1">
    <property type="nucleotide sequence ID" value="NZ_SBIP01000002.1"/>
</dbReference>
<gene>
    <name evidence="1" type="ORF">EPK99_06380</name>
</gene>
<evidence type="ECO:0000313" key="2">
    <source>
        <dbReference type="Proteomes" id="UP000287687"/>
    </source>
</evidence>
<reference evidence="1 2" key="1">
    <citation type="submission" date="2019-01" db="EMBL/GenBank/DDBJ databases">
        <title>The draft genome of Rhizobium sp. 24NR.</title>
        <authorList>
            <person name="Liu L."/>
            <person name="Liang L."/>
            <person name="Shi S."/>
            <person name="Xu L."/>
            <person name="Wang X."/>
            <person name="Li L."/>
            <person name="Zhang X."/>
        </authorList>
    </citation>
    <scope>NUCLEOTIDE SEQUENCE [LARGE SCALE GENOMIC DNA]</scope>
    <source>
        <strain evidence="1 2">24NR</strain>
    </source>
</reference>
<dbReference type="Proteomes" id="UP000287687">
    <property type="component" value="Unassembled WGS sequence"/>
</dbReference>
<sequence>MFSQTIKEASRGNRVHCSVLAEMQFISGTEYVHNEGGILRTRGFAGSIEAIDWKGMQGLASISNLGASKLGSSRQVTCTLNMEDVLIKEWFFESQQREIRGRRFRFWGQFYDADLMPLDPRFHIYTGVGDRLRMTKSGPSSRQIILLLEDLFVRRRRSANSMITNSDQQQRDPGSTGFIYVQKMVDQTLNLFDARN</sequence>